<evidence type="ECO:0000313" key="7">
    <source>
        <dbReference type="EMBL" id="KAE9127815.1"/>
    </source>
</evidence>
<evidence type="ECO:0000313" key="11">
    <source>
        <dbReference type="EMBL" id="KAE9287701.1"/>
    </source>
</evidence>
<name>A0A6A3FN53_9STRA</name>
<dbReference type="Proteomes" id="UP000437068">
    <property type="component" value="Unassembled WGS sequence"/>
</dbReference>
<dbReference type="Gene3D" id="3.30.70.270">
    <property type="match status" value="2"/>
</dbReference>
<dbReference type="Pfam" id="PF00078">
    <property type="entry name" value="RVT_1"/>
    <property type="match status" value="1"/>
</dbReference>
<evidence type="ECO:0000313" key="16">
    <source>
        <dbReference type="Proteomes" id="UP000440732"/>
    </source>
</evidence>
<dbReference type="Proteomes" id="UP000429523">
    <property type="component" value="Unassembled WGS sequence"/>
</dbReference>
<dbReference type="EMBL" id="QXGB01001845">
    <property type="protein sequence ID" value="KAE9184764.1"/>
    <property type="molecule type" value="Genomic_DNA"/>
</dbReference>
<dbReference type="EMBL" id="QXFX01001478">
    <property type="protein sequence ID" value="KAE9089615.1"/>
    <property type="molecule type" value="Genomic_DNA"/>
</dbReference>
<dbReference type="FunFam" id="3.30.70.270:FF:000020">
    <property type="entry name" value="Transposon Tf2-6 polyprotein-like Protein"/>
    <property type="match status" value="1"/>
</dbReference>
<keyword evidence="13" id="KW-1185">Reference proteome</keyword>
<dbReference type="Proteomes" id="UP000460718">
    <property type="component" value="Unassembled WGS sequence"/>
</dbReference>
<proteinExistence type="predicted"/>
<evidence type="ECO:0000313" key="10">
    <source>
        <dbReference type="EMBL" id="KAE9255416.1"/>
    </source>
</evidence>
<dbReference type="Proteomes" id="UP000488956">
    <property type="component" value="Unassembled WGS sequence"/>
</dbReference>
<dbReference type="AlphaFoldDB" id="A0A6A3FN53"/>
<evidence type="ECO:0000313" key="18">
    <source>
        <dbReference type="Proteomes" id="UP000460718"/>
    </source>
</evidence>
<evidence type="ECO:0000313" key="5">
    <source>
        <dbReference type="EMBL" id="KAE9089615.1"/>
    </source>
</evidence>
<accession>A0A6A3FN53</accession>
<dbReference type="EMBL" id="QXGE01001837">
    <property type="protein sequence ID" value="KAE9287701.1"/>
    <property type="molecule type" value="Genomic_DNA"/>
</dbReference>
<keyword evidence="1" id="KW-0511">Multifunctional enzyme</keyword>
<dbReference type="EMBL" id="QXGD01000061">
    <property type="protein sequence ID" value="KAE9255416.1"/>
    <property type="molecule type" value="Genomic_DNA"/>
</dbReference>
<dbReference type="PANTHER" id="PTHR37984:SF5">
    <property type="entry name" value="PROTEIN NYNRIN-LIKE"/>
    <property type="match status" value="1"/>
</dbReference>
<dbReference type="FunFam" id="3.30.70.270:FF:000003">
    <property type="entry name" value="Transposon Ty3-G Gag-Pol polyprotein"/>
    <property type="match status" value="1"/>
</dbReference>
<organism evidence="3 12">
    <name type="scientific">Phytophthora fragariae</name>
    <dbReference type="NCBI Taxonomy" id="53985"/>
    <lineage>
        <taxon>Eukaryota</taxon>
        <taxon>Sar</taxon>
        <taxon>Stramenopiles</taxon>
        <taxon>Oomycota</taxon>
        <taxon>Peronosporomycetes</taxon>
        <taxon>Peronosporales</taxon>
        <taxon>Peronosporaceae</taxon>
        <taxon>Phytophthora</taxon>
    </lineage>
</organism>
<sequence>MGISTAPDEFHAVMQQLLGDLPFVRVYLDDVLVLSSSFDEHLQHLKVVLQRLQDAGVVVYPAKSKFCMTEVEYLGYRITREGKEPVRKKRDAILNLARPRNIRDLRRFIGMVNYYKDMWRNRSELLAPLTALTSSKKAYRWTSVEQNAFEKIKERIAAQVQLQYPDFGLPFELYTDASAHQLGGVIMQRGKPLAFW</sequence>
<dbReference type="InterPro" id="IPR000477">
    <property type="entry name" value="RT_dom"/>
</dbReference>
<dbReference type="SUPFAM" id="SSF56672">
    <property type="entry name" value="DNA/RNA polymerases"/>
    <property type="match status" value="1"/>
</dbReference>
<dbReference type="EMBL" id="QXFW01001469">
    <property type="protein sequence ID" value="KAE8990309.1"/>
    <property type="molecule type" value="Genomic_DNA"/>
</dbReference>
<dbReference type="InterPro" id="IPR043128">
    <property type="entry name" value="Rev_trsase/Diguanyl_cyclase"/>
</dbReference>
<evidence type="ECO:0000313" key="15">
    <source>
        <dbReference type="Proteomes" id="UP000440367"/>
    </source>
</evidence>
<evidence type="ECO:0000313" key="6">
    <source>
        <dbReference type="EMBL" id="KAE9119407.1"/>
    </source>
</evidence>
<dbReference type="GO" id="GO:0003824">
    <property type="term" value="F:catalytic activity"/>
    <property type="evidence" value="ECO:0007669"/>
    <property type="project" value="UniProtKB-KW"/>
</dbReference>
<dbReference type="Proteomes" id="UP000476176">
    <property type="component" value="Unassembled WGS sequence"/>
</dbReference>
<evidence type="ECO:0000313" key="19">
    <source>
        <dbReference type="Proteomes" id="UP000476176"/>
    </source>
</evidence>
<evidence type="ECO:0000313" key="3">
    <source>
        <dbReference type="EMBL" id="KAE8946642.1"/>
    </source>
</evidence>
<evidence type="ECO:0000313" key="13">
    <source>
        <dbReference type="Proteomes" id="UP000433483"/>
    </source>
</evidence>
<dbReference type="Proteomes" id="UP000441208">
    <property type="component" value="Unassembled WGS sequence"/>
</dbReference>
<dbReference type="EMBL" id="QXGC01000160">
    <property type="protein sequence ID" value="KAE9246911.1"/>
    <property type="molecule type" value="Genomic_DNA"/>
</dbReference>
<dbReference type="OrthoDB" id="121648at2759"/>
<protein>
    <recommendedName>
        <fullName evidence="2">Reverse transcriptase domain-containing protein</fullName>
    </recommendedName>
</protein>
<gene>
    <name evidence="11" type="ORF">PF001_g20863</name>
    <name evidence="10" type="ORF">PF002_g2372</name>
    <name evidence="9" type="ORF">PF004_g4588</name>
    <name evidence="8" type="ORF">PF005_g21547</name>
    <name evidence="6" type="ORF">PF006_g18363</name>
    <name evidence="7" type="ORF">PF007_g5487</name>
    <name evidence="3" type="ORF">PF009_g3735</name>
    <name evidence="5" type="ORF">PF010_g18923</name>
    <name evidence="4" type="ORF">PF011_g18413</name>
</gene>
<evidence type="ECO:0000313" key="17">
    <source>
        <dbReference type="Proteomes" id="UP000441208"/>
    </source>
</evidence>
<evidence type="ECO:0000256" key="1">
    <source>
        <dbReference type="ARBA" id="ARBA00023268"/>
    </source>
</evidence>
<evidence type="ECO:0000313" key="14">
    <source>
        <dbReference type="Proteomes" id="UP000437068"/>
    </source>
</evidence>
<dbReference type="Proteomes" id="UP000433483">
    <property type="component" value="Unassembled WGS sequence"/>
</dbReference>
<dbReference type="PANTHER" id="PTHR37984">
    <property type="entry name" value="PROTEIN CBG26694"/>
    <property type="match status" value="1"/>
</dbReference>
<dbReference type="InterPro" id="IPR041577">
    <property type="entry name" value="RT_RNaseH_2"/>
</dbReference>
<dbReference type="CDD" id="cd01647">
    <property type="entry name" value="RT_LTR"/>
    <property type="match status" value="1"/>
</dbReference>
<dbReference type="PROSITE" id="PS50878">
    <property type="entry name" value="RT_POL"/>
    <property type="match status" value="1"/>
</dbReference>
<dbReference type="EMBL" id="QXGF01000109">
    <property type="protein sequence ID" value="KAE8946642.1"/>
    <property type="molecule type" value="Genomic_DNA"/>
</dbReference>
<evidence type="ECO:0000313" key="9">
    <source>
        <dbReference type="EMBL" id="KAE9246911.1"/>
    </source>
</evidence>
<dbReference type="EMBL" id="QXGA01001422">
    <property type="protein sequence ID" value="KAE9119407.1"/>
    <property type="molecule type" value="Genomic_DNA"/>
</dbReference>
<dbReference type="Pfam" id="PF17919">
    <property type="entry name" value="RT_RNaseH_2"/>
    <property type="match status" value="1"/>
</dbReference>
<evidence type="ECO:0000313" key="4">
    <source>
        <dbReference type="EMBL" id="KAE8990309.1"/>
    </source>
</evidence>
<feature type="domain" description="Reverse transcriptase" evidence="2">
    <location>
        <begin position="1"/>
        <end position="78"/>
    </location>
</feature>
<dbReference type="EMBL" id="QXFZ01000192">
    <property type="protein sequence ID" value="KAE9127815.1"/>
    <property type="molecule type" value="Genomic_DNA"/>
</dbReference>
<evidence type="ECO:0000313" key="12">
    <source>
        <dbReference type="Proteomes" id="UP000429523"/>
    </source>
</evidence>
<dbReference type="InterPro" id="IPR050951">
    <property type="entry name" value="Retrovirus_Pol_polyprotein"/>
</dbReference>
<reference evidence="12 13" key="1">
    <citation type="submission" date="2018-08" db="EMBL/GenBank/DDBJ databases">
        <title>Genomic investigation of the strawberry pathogen Phytophthora fragariae indicates pathogenicity is determined by transcriptional variation in three key races.</title>
        <authorList>
            <person name="Adams T.M."/>
            <person name="Armitage A.D."/>
            <person name="Sobczyk M.K."/>
            <person name="Bates H.J."/>
            <person name="Dunwell J.M."/>
            <person name="Nellist C.F."/>
            <person name="Harrison R.J."/>
        </authorList>
    </citation>
    <scope>NUCLEOTIDE SEQUENCE [LARGE SCALE GENOMIC DNA]</scope>
    <source>
        <strain evidence="11 14">A4</strain>
        <strain evidence="10 15">BC-1</strain>
        <strain evidence="9 19">BC-23</strain>
        <strain evidence="8 13">NOV-27</strain>
        <strain evidence="6 16">NOV-5</strain>
        <strain evidence="7 17">NOV-71</strain>
        <strain evidence="3 12">NOV-9</strain>
        <strain evidence="5 20">ONT-3</strain>
        <strain evidence="4 18">SCRP245</strain>
    </source>
</reference>
<dbReference type="Proteomes" id="UP000440367">
    <property type="component" value="Unassembled WGS sequence"/>
</dbReference>
<evidence type="ECO:0000313" key="8">
    <source>
        <dbReference type="EMBL" id="KAE9184764.1"/>
    </source>
</evidence>
<dbReference type="Proteomes" id="UP000440732">
    <property type="component" value="Unassembled WGS sequence"/>
</dbReference>
<evidence type="ECO:0000259" key="2">
    <source>
        <dbReference type="PROSITE" id="PS50878"/>
    </source>
</evidence>
<evidence type="ECO:0000313" key="20">
    <source>
        <dbReference type="Proteomes" id="UP000488956"/>
    </source>
</evidence>
<dbReference type="InterPro" id="IPR043502">
    <property type="entry name" value="DNA/RNA_pol_sf"/>
</dbReference>
<comment type="caution">
    <text evidence="3">The sequence shown here is derived from an EMBL/GenBank/DDBJ whole genome shotgun (WGS) entry which is preliminary data.</text>
</comment>